<dbReference type="AlphaFoldDB" id="A0AAW4NST1"/>
<dbReference type="EMBL" id="JAHXRF010000024">
    <property type="protein sequence ID" value="MBW4866877.1"/>
    <property type="molecule type" value="Genomic_DNA"/>
</dbReference>
<dbReference type="Pfam" id="PF14905">
    <property type="entry name" value="OMP_b-brl_3"/>
    <property type="match status" value="1"/>
</dbReference>
<reference evidence="2" key="1">
    <citation type="submission" date="2021-07" db="EMBL/GenBank/DDBJ databases">
        <title>Genomic diversity and antimicrobial resistance of Prevotella spp. isolated from chronic lung disease airways.</title>
        <authorList>
            <person name="Webb K.A."/>
            <person name="Olagoke O.S."/>
            <person name="Baird T."/>
            <person name="Neill J."/>
            <person name="Pham A."/>
            <person name="Wells T.J."/>
            <person name="Ramsay K.A."/>
            <person name="Bell S.C."/>
            <person name="Sarovich D.S."/>
            <person name="Price E.P."/>
        </authorList>
    </citation>
    <scope>NUCLEOTIDE SEQUENCE</scope>
    <source>
        <strain evidence="2">SCHI0047.S.3</strain>
    </source>
</reference>
<dbReference type="InterPro" id="IPR041700">
    <property type="entry name" value="OMP_b-brl_3"/>
</dbReference>
<name>A0AAW4NST1_9BACT</name>
<accession>A0AAW4NST1</accession>
<protein>
    <submittedName>
        <fullName evidence="2">Outer membrane beta-barrel protein</fullName>
    </submittedName>
</protein>
<evidence type="ECO:0000313" key="3">
    <source>
        <dbReference type="Proteomes" id="UP001196873"/>
    </source>
</evidence>
<dbReference type="PANTHER" id="PTHR40980:SF4">
    <property type="entry name" value="TONB-DEPENDENT RECEPTOR-LIKE BETA-BARREL DOMAIN-CONTAINING PROTEIN"/>
    <property type="match status" value="1"/>
</dbReference>
<evidence type="ECO:0000259" key="1">
    <source>
        <dbReference type="Pfam" id="PF14905"/>
    </source>
</evidence>
<dbReference type="RefSeq" id="WP_219428477.1">
    <property type="nucleotide sequence ID" value="NZ_JAHXRD010000024.1"/>
</dbReference>
<dbReference type="Proteomes" id="UP001196873">
    <property type="component" value="Unassembled WGS sequence"/>
</dbReference>
<dbReference type="PANTHER" id="PTHR40980">
    <property type="entry name" value="PLUG DOMAIN-CONTAINING PROTEIN"/>
    <property type="match status" value="1"/>
</dbReference>
<proteinExistence type="predicted"/>
<comment type="caution">
    <text evidence="2">The sequence shown here is derived from an EMBL/GenBank/DDBJ whole genome shotgun (WGS) entry which is preliminary data.</text>
</comment>
<evidence type="ECO:0000313" key="2">
    <source>
        <dbReference type="EMBL" id="MBW4866877.1"/>
    </source>
</evidence>
<organism evidence="2 3">
    <name type="scientific">Segatella salivae</name>
    <dbReference type="NCBI Taxonomy" id="228604"/>
    <lineage>
        <taxon>Bacteria</taxon>
        <taxon>Pseudomonadati</taxon>
        <taxon>Bacteroidota</taxon>
        <taxon>Bacteroidia</taxon>
        <taxon>Bacteroidales</taxon>
        <taxon>Prevotellaceae</taxon>
        <taxon>Segatella</taxon>
    </lineage>
</organism>
<feature type="domain" description="Outer membrane protein beta-barrel" evidence="1">
    <location>
        <begin position="291"/>
        <end position="670"/>
    </location>
</feature>
<gene>
    <name evidence="2" type="ORF">KZY68_12890</name>
</gene>
<sequence length="688" mass="78479">MRLLFIVICLCSSLELCAQKTDSLRIDSVIHTLPDVMIKGERPLATVQGSAIIYDLPRLIEKKGASNVYEALKELPGIMEQDGTLSLAGLATTFIIDGRVSTLSVDEITALLKALPPSKIDKVEVYYNAPAKLQARGAVVNIRLKHGGDDATPLQGELGGVWAQSHEPTFDEHGTLLLNCKKFAMDLFYQHVNQKNYTTSGFDSYHLLNDGTTHHITSLMQNRYKGYSHNMRLGMDYNFSKNHLLSLVYQLTNTSGSSQQTTTGDIRSIADFKNHTWLHNLRLDYIAPFGLKAGAELTYYHNPSHENFQSTIPTGAMQVAVDNEQRVNRWRFYLAKEHQLKGGWGLNYGAIYTTSINHGSQNYVQVHSTTGYSPLSSFTRLREESVNFYVGGDKVWGKKLSAEASLAAEYYHTLLWHEWHFYPTLNLTYRPIEGHLLQLGLRSERKYPDYWTMTPFTTYNDGGYSEITGNPYLKPSSEYNLQLLYLLKNKYQLVSWFTHTDNYFIQTVYQRPDRLSLSYKNLNFNFSQQVGVQLVIPQQFGKVLSSRLTLLGVWQHQKAENFYDIPFNRHRIWGAVTLNNTLTISSKPDINLSVNAWIRSKSIQATYDLPSSGSVNLSAQWTFMKRKASLRLFCNDLFQTAMIDPYVRFKGQNLSVDYSCYSTFGLAFTYKFGGYKEKQRKEADTSRF</sequence>